<dbReference type="GO" id="GO:0044716">
    <property type="term" value="F:8-oxo-GDP phosphatase activity"/>
    <property type="evidence" value="ECO:0007669"/>
    <property type="project" value="TreeGrafter"/>
</dbReference>
<evidence type="ECO:0000313" key="19">
    <source>
        <dbReference type="Proteomes" id="UP000028007"/>
    </source>
</evidence>
<keyword evidence="3" id="KW-0515">Mutator protein</keyword>
<dbReference type="RefSeq" id="WP_037439905.1">
    <property type="nucleotide sequence ID" value="NZ_JNFF01000043.1"/>
</dbReference>
<keyword evidence="7" id="KW-0378">Hydrolase</keyword>
<comment type="catalytic activity">
    <reaction evidence="10">
        <text>8-oxo-dGTP + H2O = 8-oxo-dGMP + diphosphate + H(+)</text>
        <dbReference type="Rhea" id="RHEA:31575"/>
        <dbReference type="ChEBI" id="CHEBI:15377"/>
        <dbReference type="ChEBI" id="CHEBI:15378"/>
        <dbReference type="ChEBI" id="CHEBI:33019"/>
        <dbReference type="ChEBI" id="CHEBI:63224"/>
        <dbReference type="ChEBI" id="CHEBI:77896"/>
        <dbReference type="EC" id="3.6.1.55"/>
    </reaction>
</comment>
<evidence type="ECO:0000256" key="1">
    <source>
        <dbReference type="ARBA" id="ARBA00001946"/>
    </source>
</evidence>
<gene>
    <name evidence="18" type="ORF">N180_16490</name>
</gene>
<evidence type="ECO:0000256" key="11">
    <source>
        <dbReference type="ARBA" id="ARBA00036904"/>
    </source>
</evidence>
<dbReference type="OrthoDB" id="9810648at2"/>
<evidence type="ECO:0000256" key="13">
    <source>
        <dbReference type="ARBA" id="ARBA00040794"/>
    </source>
</evidence>
<dbReference type="InterPro" id="IPR020476">
    <property type="entry name" value="Nudix_hydrolase"/>
</dbReference>
<dbReference type="AlphaFoldDB" id="A0A081PI59"/>
<comment type="cofactor">
    <cofactor evidence="1">
        <name>Mg(2+)</name>
        <dbReference type="ChEBI" id="CHEBI:18420"/>
    </cofactor>
</comment>
<dbReference type="GO" id="GO:0006260">
    <property type="term" value="P:DNA replication"/>
    <property type="evidence" value="ECO:0007669"/>
    <property type="project" value="UniProtKB-KW"/>
</dbReference>
<dbReference type="EC" id="3.6.1.55" evidence="12"/>
<dbReference type="PROSITE" id="PS51462">
    <property type="entry name" value="NUDIX"/>
    <property type="match status" value="1"/>
</dbReference>
<dbReference type="Proteomes" id="UP000028007">
    <property type="component" value="Unassembled WGS sequence"/>
</dbReference>
<evidence type="ECO:0000256" key="12">
    <source>
        <dbReference type="ARBA" id="ARBA00038905"/>
    </source>
</evidence>
<keyword evidence="8" id="KW-0460">Magnesium</keyword>
<dbReference type="SUPFAM" id="SSF55811">
    <property type="entry name" value="Nudix"/>
    <property type="match status" value="1"/>
</dbReference>
<dbReference type="GO" id="GO:0044715">
    <property type="term" value="F:8-oxo-dGDP phosphatase activity"/>
    <property type="evidence" value="ECO:0007669"/>
    <property type="project" value="TreeGrafter"/>
</dbReference>
<comment type="similarity">
    <text evidence="2">Belongs to the Nudix hydrolase family.</text>
</comment>
<evidence type="ECO:0000256" key="7">
    <source>
        <dbReference type="ARBA" id="ARBA00022801"/>
    </source>
</evidence>
<dbReference type="PANTHER" id="PTHR47707">
    <property type="entry name" value="8-OXO-DGTP DIPHOSPHATASE"/>
    <property type="match status" value="1"/>
</dbReference>
<keyword evidence="5" id="KW-0479">Metal-binding</keyword>
<evidence type="ECO:0000256" key="9">
    <source>
        <dbReference type="ARBA" id="ARBA00023204"/>
    </source>
</evidence>
<evidence type="ECO:0000256" key="4">
    <source>
        <dbReference type="ARBA" id="ARBA00022705"/>
    </source>
</evidence>
<keyword evidence="4" id="KW-0235">DNA replication</keyword>
<evidence type="ECO:0000256" key="6">
    <source>
        <dbReference type="ARBA" id="ARBA00022763"/>
    </source>
</evidence>
<dbReference type="Gene3D" id="3.90.79.10">
    <property type="entry name" value="Nucleoside Triphosphate Pyrophosphohydrolase"/>
    <property type="match status" value="1"/>
</dbReference>
<dbReference type="InterPro" id="IPR047127">
    <property type="entry name" value="MutT-like"/>
</dbReference>
<evidence type="ECO:0000256" key="16">
    <source>
        <dbReference type="ARBA" id="ARBA00042798"/>
    </source>
</evidence>
<evidence type="ECO:0000259" key="17">
    <source>
        <dbReference type="PROSITE" id="PS51462"/>
    </source>
</evidence>
<comment type="catalytic activity">
    <reaction evidence="11">
        <text>8-oxo-GTP + H2O = 8-oxo-GMP + diphosphate + H(+)</text>
        <dbReference type="Rhea" id="RHEA:67616"/>
        <dbReference type="ChEBI" id="CHEBI:15377"/>
        <dbReference type="ChEBI" id="CHEBI:15378"/>
        <dbReference type="ChEBI" id="CHEBI:33019"/>
        <dbReference type="ChEBI" id="CHEBI:143553"/>
        <dbReference type="ChEBI" id="CHEBI:145694"/>
    </reaction>
</comment>
<name>A0A081PI59_9SPHI</name>
<evidence type="ECO:0000256" key="3">
    <source>
        <dbReference type="ARBA" id="ARBA00022457"/>
    </source>
</evidence>
<keyword evidence="19" id="KW-1185">Reference proteome</keyword>
<proteinExistence type="inferred from homology"/>
<reference evidence="18 19" key="1">
    <citation type="journal article" date="1992" name="Int. J. Syst. Bacteriol.">
        <title>Sphingobacterium antarcticus sp. nov. a Psychrotrophic Bacterium from the Soils of Schirmacher Oasis, Antarctica.</title>
        <authorList>
            <person name="Shivaji S."/>
            <person name="Ray M.K."/>
            <person name="Rao N.S."/>
            <person name="Saiserr L."/>
            <person name="Jagannadham M.V."/>
            <person name="Kumar G.S."/>
            <person name="Reddy G."/>
            <person name="Bhargava P.M."/>
        </authorList>
    </citation>
    <scope>NUCLEOTIDE SEQUENCE [LARGE SCALE GENOMIC DNA]</scope>
    <source>
        <strain evidence="18 19">4BY</strain>
    </source>
</reference>
<dbReference type="GO" id="GO:0046872">
    <property type="term" value="F:metal ion binding"/>
    <property type="evidence" value="ECO:0007669"/>
    <property type="project" value="UniProtKB-KW"/>
</dbReference>
<evidence type="ECO:0000256" key="10">
    <source>
        <dbReference type="ARBA" id="ARBA00035861"/>
    </source>
</evidence>
<evidence type="ECO:0000256" key="14">
    <source>
        <dbReference type="ARBA" id="ARBA00041592"/>
    </source>
</evidence>
<dbReference type="Pfam" id="PF00293">
    <property type="entry name" value="NUDIX"/>
    <property type="match status" value="1"/>
</dbReference>
<dbReference type="eggNOG" id="COG0494">
    <property type="taxonomic scope" value="Bacteria"/>
</dbReference>
<evidence type="ECO:0000256" key="5">
    <source>
        <dbReference type="ARBA" id="ARBA00022723"/>
    </source>
</evidence>
<feature type="domain" description="Nudix hydrolase" evidence="17">
    <location>
        <begin position="1"/>
        <end position="128"/>
    </location>
</feature>
<keyword evidence="9" id="KW-0234">DNA repair</keyword>
<organism evidence="18 19">
    <name type="scientific">Pedobacter antarcticus 4BY</name>
    <dbReference type="NCBI Taxonomy" id="1358423"/>
    <lineage>
        <taxon>Bacteria</taxon>
        <taxon>Pseudomonadati</taxon>
        <taxon>Bacteroidota</taxon>
        <taxon>Sphingobacteriia</taxon>
        <taxon>Sphingobacteriales</taxon>
        <taxon>Sphingobacteriaceae</taxon>
        <taxon>Pedobacter</taxon>
    </lineage>
</organism>
<dbReference type="PRINTS" id="PR00502">
    <property type="entry name" value="NUDIXFAMILY"/>
</dbReference>
<evidence type="ECO:0000256" key="2">
    <source>
        <dbReference type="ARBA" id="ARBA00005582"/>
    </source>
</evidence>
<evidence type="ECO:0000256" key="15">
    <source>
        <dbReference type="ARBA" id="ARBA00041979"/>
    </source>
</evidence>
<dbReference type="EMBL" id="JNFF01000043">
    <property type="protein sequence ID" value="KEQ30382.1"/>
    <property type="molecule type" value="Genomic_DNA"/>
</dbReference>
<keyword evidence="6" id="KW-0227">DNA damage</keyword>
<dbReference type="InterPro" id="IPR000086">
    <property type="entry name" value="NUDIX_hydrolase_dom"/>
</dbReference>
<dbReference type="CDD" id="cd03425">
    <property type="entry name" value="NUDIX_MutT_NudA_like"/>
    <property type="match status" value="1"/>
</dbReference>
<comment type="caution">
    <text evidence="18">The sequence shown here is derived from an EMBL/GenBank/DDBJ whole genome shotgun (WGS) entry which is preliminary data.</text>
</comment>
<dbReference type="GO" id="GO:0035539">
    <property type="term" value="F:8-oxo-7,8-dihydrodeoxyguanosine triphosphate pyrophosphatase activity"/>
    <property type="evidence" value="ECO:0007669"/>
    <property type="project" value="UniProtKB-EC"/>
</dbReference>
<dbReference type="GO" id="GO:0008413">
    <property type="term" value="F:8-oxo-7,8-dihydroguanosine triphosphate pyrophosphatase activity"/>
    <property type="evidence" value="ECO:0007669"/>
    <property type="project" value="TreeGrafter"/>
</dbReference>
<dbReference type="GO" id="GO:0006281">
    <property type="term" value="P:DNA repair"/>
    <property type="evidence" value="ECO:0007669"/>
    <property type="project" value="UniProtKB-KW"/>
</dbReference>
<sequence>MKNLQVVAAIIIYQGKILCVQRGRHEFDYLSDKFEFPGGKVESGETGEEALIREIKEELSMDIRIDSLFCTVEHQYPDFFIELNCFICRVSSYRHTLHVHQQSAWMDPGLLAELDWAEADLPAVYQLIVEKPF</sequence>
<dbReference type="InterPro" id="IPR015797">
    <property type="entry name" value="NUDIX_hydrolase-like_dom_sf"/>
</dbReference>
<accession>A0A081PI59</accession>
<evidence type="ECO:0000313" key="18">
    <source>
        <dbReference type="EMBL" id="KEQ30382.1"/>
    </source>
</evidence>
<dbReference type="PANTHER" id="PTHR47707:SF1">
    <property type="entry name" value="NUDIX HYDROLASE FAMILY PROTEIN"/>
    <property type="match status" value="1"/>
</dbReference>
<protein>
    <recommendedName>
        <fullName evidence="13">8-oxo-dGTP diphosphatase</fullName>
        <ecNumber evidence="12">3.6.1.55</ecNumber>
    </recommendedName>
    <alternativeName>
        <fullName evidence="16">7,8-dihydro-8-oxoguanine-triphosphatase</fullName>
    </alternativeName>
    <alternativeName>
        <fullName evidence="15">Mutator protein MutT</fullName>
    </alternativeName>
    <alternativeName>
        <fullName evidence="14">dGTP pyrophosphohydrolase</fullName>
    </alternativeName>
</protein>
<evidence type="ECO:0000256" key="8">
    <source>
        <dbReference type="ARBA" id="ARBA00022842"/>
    </source>
</evidence>